<proteinExistence type="predicted"/>
<dbReference type="AlphaFoldDB" id="A0A923IA99"/>
<comment type="caution">
    <text evidence="1">The sequence shown here is derived from an EMBL/GenBank/DDBJ whole genome shotgun (WGS) entry which is preliminary data.</text>
</comment>
<organism evidence="1 2">
    <name type="scientific">Anaerofilum hominis</name>
    <dbReference type="NCBI Taxonomy" id="2763016"/>
    <lineage>
        <taxon>Bacteria</taxon>
        <taxon>Bacillati</taxon>
        <taxon>Bacillota</taxon>
        <taxon>Clostridia</taxon>
        <taxon>Eubacteriales</taxon>
        <taxon>Oscillospiraceae</taxon>
        <taxon>Anaerofilum</taxon>
    </lineage>
</organism>
<sequence length="164" mass="17310">MQRNRGSVIDVLFTLALFCVFCASALAVVLIGADVYTSTARNMDQNFSTRTAVSYVAEKVRQSDAAGAVALGEIGGGQALVLTKEGESGLFKTYIYYYDGAVRELLARAEDAPQPELGQQITEAAGLSFEALKDGLWRVTVTGTDGAQEQLTFGLRSAEGGAAA</sequence>
<dbReference type="RefSeq" id="WP_186887523.1">
    <property type="nucleotide sequence ID" value="NZ_JACONZ010000002.1"/>
</dbReference>
<gene>
    <name evidence="1" type="ORF">H8S23_06530</name>
</gene>
<reference evidence="1" key="1">
    <citation type="submission" date="2020-08" db="EMBL/GenBank/DDBJ databases">
        <title>Genome public.</title>
        <authorList>
            <person name="Liu C."/>
            <person name="Sun Q."/>
        </authorList>
    </citation>
    <scope>NUCLEOTIDE SEQUENCE</scope>
    <source>
        <strain evidence="1">BX8</strain>
    </source>
</reference>
<evidence type="ECO:0000313" key="1">
    <source>
        <dbReference type="EMBL" id="MBC5581158.1"/>
    </source>
</evidence>
<protein>
    <submittedName>
        <fullName evidence="1">DUF4860 domain-containing protein</fullName>
    </submittedName>
</protein>
<evidence type="ECO:0000313" key="2">
    <source>
        <dbReference type="Proteomes" id="UP000659630"/>
    </source>
</evidence>
<dbReference type="Proteomes" id="UP000659630">
    <property type="component" value="Unassembled WGS sequence"/>
</dbReference>
<dbReference type="InterPro" id="IPR032340">
    <property type="entry name" value="DUF4860"/>
</dbReference>
<name>A0A923IA99_9FIRM</name>
<keyword evidence="2" id="KW-1185">Reference proteome</keyword>
<accession>A0A923IA99</accession>
<dbReference type="EMBL" id="JACONZ010000002">
    <property type="protein sequence ID" value="MBC5581158.1"/>
    <property type="molecule type" value="Genomic_DNA"/>
</dbReference>
<dbReference type="Pfam" id="PF16152">
    <property type="entry name" value="DUF4860"/>
    <property type="match status" value="1"/>
</dbReference>